<dbReference type="GO" id="GO:0006950">
    <property type="term" value="P:response to stress"/>
    <property type="evidence" value="ECO:0007669"/>
    <property type="project" value="TreeGrafter"/>
</dbReference>
<feature type="domain" description="HTH marR-type" evidence="1">
    <location>
        <begin position="52"/>
        <end position="163"/>
    </location>
</feature>
<reference evidence="2 3" key="1">
    <citation type="submission" date="2020-02" db="EMBL/GenBank/DDBJ databases">
        <title>Pseudoroseicyclus tamarix, sp. nov., isolated from offshore sediment of a Tamarix chinensis forest.</title>
        <authorList>
            <person name="Gai Y."/>
        </authorList>
    </citation>
    <scope>NUCLEOTIDE SEQUENCE [LARGE SCALE GENOMIC DNA]</scope>
    <source>
        <strain evidence="2 3">CLL3-39</strain>
    </source>
</reference>
<dbReference type="Gene3D" id="1.10.10.10">
    <property type="entry name" value="Winged helix-like DNA-binding domain superfamily/Winged helix DNA-binding domain"/>
    <property type="match status" value="1"/>
</dbReference>
<dbReference type="SMART" id="SM00347">
    <property type="entry name" value="HTH_MARR"/>
    <property type="match status" value="1"/>
</dbReference>
<dbReference type="InterPro" id="IPR036388">
    <property type="entry name" value="WH-like_DNA-bd_sf"/>
</dbReference>
<dbReference type="InterPro" id="IPR000835">
    <property type="entry name" value="HTH_MarR-typ"/>
</dbReference>
<comment type="caution">
    <text evidence="2">The sequence shown here is derived from an EMBL/GenBank/DDBJ whole genome shotgun (WGS) entry which is preliminary data.</text>
</comment>
<gene>
    <name evidence="2" type="ORF">GZA08_05120</name>
</gene>
<dbReference type="SUPFAM" id="SSF46785">
    <property type="entry name" value="Winged helix' DNA-binding domain"/>
    <property type="match status" value="1"/>
</dbReference>
<organism evidence="2 3">
    <name type="scientific">Pseudoroseicyclus tamaricis</name>
    <dbReference type="NCBI Taxonomy" id="2705421"/>
    <lineage>
        <taxon>Bacteria</taxon>
        <taxon>Pseudomonadati</taxon>
        <taxon>Pseudomonadota</taxon>
        <taxon>Alphaproteobacteria</taxon>
        <taxon>Rhodobacterales</taxon>
        <taxon>Paracoccaceae</taxon>
        <taxon>Pseudoroseicyclus</taxon>
    </lineage>
</organism>
<name>A0A6B2JGN6_9RHOB</name>
<dbReference type="AlphaFoldDB" id="A0A6B2JGN6"/>
<protein>
    <submittedName>
        <fullName evidence="2">Winged helix-turn-helix transcriptional regulator</fullName>
    </submittedName>
</protein>
<evidence type="ECO:0000313" key="2">
    <source>
        <dbReference type="EMBL" id="NDV00351.1"/>
    </source>
</evidence>
<sequence length="191" mass="21584">MSQTKMTGYRDGVPELIAAHGLGEETAEALLALDLAMFQYARRVAKGEWVAFILRRIEADLEMVQFQALASVARRCTPGKGGDVTWATVGDLAEEMQITPSRASRLAAELVSRGYLRRGAAQDDGRKSYLEPTAKAGRFLARFRKEKWDFMLSIYDSWPEDDIRTFARLYERYTSAVQERMTEDGETRAES</sequence>
<dbReference type="EMBL" id="JAAGAB010000001">
    <property type="protein sequence ID" value="NDV00351.1"/>
    <property type="molecule type" value="Genomic_DNA"/>
</dbReference>
<dbReference type="RefSeq" id="WP_163890591.1">
    <property type="nucleotide sequence ID" value="NZ_JAAFYS010000001.1"/>
</dbReference>
<dbReference type="Proteomes" id="UP000474757">
    <property type="component" value="Unassembled WGS sequence"/>
</dbReference>
<dbReference type="PANTHER" id="PTHR33164:SF57">
    <property type="entry name" value="MARR-FAMILY TRANSCRIPTIONAL REGULATOR"/>
    <property type="match status" value="1"/>
</dbReference>
<dbReference type="InterPro" id="IPR036390">
    <property type="entry name" value="WH_DNA-bd_sf"/>
</dbReference>
<dbReference type="Pfam" id="PF12802">
    <property type="entry name" value="MarR_2"/>
    <property type="match status" value="1"/>
</dbReference>
<accession>A0A6B2JGN6</accession>
<proteinExistence type="predicted"/>
<keyword evidence="3" id="KW-1185">Reference proteome</keyword>
<dbReference type="GO" id="GO:0003700">
    <property type="term" value="F:DNA-binding transcription factor activity"/>
    <property type="evidence" value="ECO:0007669"/>
    <property type="project" value="InterPro"/>
</dbReference>
<dbReference type="PANTHER" id="PTHR33164">
    <property type="entry name" value="TRANSCRIPTIONAL REGULATOR, MARR FAMILY"/>
    <property type="match status" value="1"/>
</dbReference>
<dbReference type="InterPro" id="IPR039422">
    <property type="entry name" value="MarR/SlyA-like"/>
</dbReference>
<evidence type="ECO:0000259" key="1">
    <source>
        <dbReference type="SMART" id="SM00347"/>
    </source>
</evidence>
<evidence type="ECO:0000313" key="3">
    <source>
        <dbReference type="Proteomes" id="UP000474757"/>
    </source>
</evidence>